<proteinExistence type="predicted"/>
<dbReference type="EMBL" id="BEYU01000132">
    <property type="protein sequence ID" value="GBG32818.1"/>
    <property type="molecule type" value="Genomic_DNA"/>
</dbReference>
<organism evidence="1 2">
    <name type="scientific">Hondaea fermentalgiana</name>
    <dbReference type="NCBI Taxonomy" id="2315210"/>
    <lineage>
        <taxon>Eukaryota</taxon>
        <taxon>Sar</taxon>
        <taxon>Stramenopiles</taxon>
        <taxon>Bigyra</taxon>
        <taxon>Labyrinthulomycetes</taxon>
        <taxon>Thraustochytrida</taxon>
        <taxon>Thraustochytriidae</taxon>
        <taxon>Hondaea</taxon>
    </lineage>
</organism>
<dbReference type="InParanoid" id="A0A2R5GST0"/>
<protein>
    <submittedName>
        <fullName evidence="1">Uncharacterized protein</fullName>
    </submittedName>
</protein>
<sequence>MAFLMSKRVGAGDVQALQFLDPGAEVLAVVVDDELKVFQLGFRAWFGAIAGHVASPLAQSPVLWQLRTRVELGKLVDKPQLVALATGREAVSGEGKFWIATAFSSGEIARFEYDHSLSARELASHKPQIQLASINIPLASCTFCPQGRHVLVLTLEEGRAAYVNLGEEQREEDSEPQAQHVGLGLHWLAAQWIKPGETALLVRRDGMRKLVSVPSGAERVSYQALCANAKAQWLLPLRLETADAGFWIMGGFTPPGVQGSRDEPQETKLYGFRRFDRPAKSGASAEAEFAVLVLTEVGISFTEQSSIGCQA</sequence>
<dbReference type="Proteomes" id="UP000241890">
    <property type="component" value="Unassembled WGS sequence"/>
</dbReference>
<name>A0A2R5GST0_9STRA</name>
<gene>
    <name evidence="1" type="ORF">FCC1311_090432</name>
</gene>
<evidence type="ECO:0000313" key="1">
    <source>
        <dbReference type="EMBL" id="GBG32818.1"/>
    </source>
</evidence>
<comment type="caution">
    <text evidence="1">The sequence shown here is derived from an EMBL/GenBank/DDBJ whole genome shotgun (WGS) entry which is preliminary data.</text>
</comment>
<accession>A0A2R5GST0</accession>
<keyword evidence="2" id="KW-1185">Reference proteome</keyword>
<dbReference type="AlphaFoldDB" id="A0A2R5GST0"/>
<reference evidence="1 2" key="1">
    <citation type="submission" date="2017-12" db="EMBL/GenBank/DDBJ databases">
        <title>Sequencing, de novo assembly and annotation of complete genome of a new Thraustochytrid species, strain FCC1311.</title>
        <authorList>
            <person name="Sedici K."/>
            <person name="Godart F."/>
            <person name="Aiese Cigliano R."/>
            <person name="Sanseverino W."/>
            <person name="Barakat M."/>
            <person name="Ortet P."/>
            <person name="Marechal E."/>
            <person name="Cagnac O."/>
            <person name="Amato A."/>
        </authorList>
    </citation>
    <scope>NUCLEOTIDE SEQUENCE [LARGE SCALE GENOMIC DNA]</scope>
</reference>
<evidence type="ECO:0000313" key="2">
    <source>
        <dbReference type="Proteomes" id="UP000241890"/>
    </source>
</evidence>